<organism evidence="2 3">
    <name type="scientific">Subsaximicrobium wynnwilliamsii</name>
    <dbReference type="NCBI Taxonomy" id="291179"/>
    <lineage>
        <taxon>Bacteria</taxon>
        <taxon>Pseudomonadati</taxon>
        <taxon>Bacteroidota</taxon>
        <taxon>Flavobacteriia</taxon>
        <taxon>Flavobacteriales</taxon>
        <taxon>Flavobacteriaceae</taxon>
        <taxon>Subsaximicrobium</taxon>
    </lineage>
</organism>
<keyword evidence="1" id="KW-0732">Signal</keyword>
<comment type="caution">
    <text evidence="2">The sequence shown here is derived from an EMBL/GenBank/DDBJ whole genome shotgun (WGS) entry which is preliminary data.</text>
</comment>
<evidence type="ECO:0000256" key="1">
    <source>
        <dbReference type="SAM" id="SignalP"/>
    </source>
</evidence>
<dbReference type="AlphaFoldDB" id="A0A5C6ZI55"/>
<feature type="signal peptide" evidence="1">
    <location>
        <begin position="1"/>
        <end position="21"/>
    </location>
</feature>
<evidence type="ECO:0000313" key="3">
    <source>
        <dbReference type="Proteomes" id="UP000321578"/>
    </source>
</evidence>
<evidence type="ECO:0000313" key="2">
    <source>
        <dbReference type="EMBL" id="TXD89466.1"/>
    </source>
</evidence>
<dbReference type="Proteomes" id="UP000321578">
    <property type="component" value="Unassembled WGS sequence"/>
</dbReference>
<protein>
    <recommendedName>
        <fullName evidence="4">DUF4412 domain-containing protein</fullName>
    </recommendedName>
</protein>
<evidence type="ECO:0008006" key="4">
    <source>
        <dbReference type="Google" id="ProtNLM"/>
    </source>
</evidence>
<dbReference type="EMBL" id="VORO01000007">
    <property type="protein sequence ID" value="TXD89466.1"/>
    <property type="molecule type" value="Genomic_DNA"/>
</dbReference>
<dbReference type="OrthoDB" id="1425186at2"/>
<keyword evidence="3" id="KW-1185">Reference proteome</keyword>
<name>A0A5C6ZI55_9FLAO</name>
<gene>
    <name evidence="2" type="ORF">ESY86_08785</name>
</gene>
<accession>A0A5C6ZI55</accession>
<proteinExistence type="predicted"/>
<sequence>MKSLRPFLSTLLLLICFSNFAQTPEQQEMMVKAERMRDSIMNTPEMKAMMKQANELEKKQKSNVKTSPIPKAIKTEDKYWKNTLVSIHNNKLTNWNLGAADLVFNYSYDSRNDKLNSVKVGTIKADGTIALNPTSKVPDLKPLSNFKNSNVFFDIHDPASYQFTNEATGFKLNSYVLVYQNNQKIGVLTIGNSEKVTLNLLTSGDLYYGDEGYMLSWAYVEKDCAIKANEHWKGDLSNTGTPLIVETNVVYDLSFKTGWNLVKTEVIGKYEFPNAPEEDRSRYKKHKHTVVPSIPVEATYYFRKSLQY</sequence>
<reference evidence="2 3" key="1">
    <citation type="submission" date="2019-08" db="EMBL/GenBank/DDBJ databases">
        <title>Genomes of Subsaximicrobium wynnwilliamsii strains.</title>
        <authorList>
            <person name="Bowman J.P."/>
        </authorList>
    </citation>
    <scope>NUCLEOTIDE SEQUENCE [LARGE SCALE GENOMIC DNA]</scope>
    <source>
        <strain evidence="2 3">2-80-2</strain>
    </source>
</reference>
<feature type="chain" id="PRO_5022918068" description="DUF4412 domain-containing protein" evidence="1">
    <location>
        <begin position="22"/>
        <end position="308"/>
    </location>
</feature>
<dbReference type="RefSeq" id="WP_147086219.1">
    <property type="nucleotide sequence ID" value="NZ_VORM01000006.1"/>
</dbReference>